<accession>A0ABY7E017</accession>
<protein>
    <submittedName>
        <fullName evidence="3">Uncharacterized protein</fullName>
    </submittedName>
</protein>
<sequence>MHVKGCYGSESVDQTSTTLDTHGELRQANFCLISNGTFVDNTSTEVVGCWAESESMQSSTWKELQAMFRVLRSSLTILRGVDLRLNLKRKFEEAGVEIENGAHVVDIMATHILASRADGIVDKYTSYLKAFKVFCDSGRSDAVISASFYAVKWFHSINDLPDPTENSIVKNMLECAKRHNLKPIVKKDVLSTEHIIKLCDIFDERSPNRLNSCFCVFLFLTLELTLEDAFETSAIGIHPPLSVCKPALGLLLTFCPVLLFGEELSTCPVRLPESTEVLIFTSLNTVTGIPAPSNEPCHWLLPTEPSPISTPRVSPGDDCKGRSASPGLKKPSGSPECTADWSWGVRPESGRSVRLPGCPRGSTRFAPPEFHWPKSIGPIRVSDGRTWIPSLGPNIDLPMSIPGRIWPWFI</sequence>
<evidence type="ECO:0000256" key="2">
    <source>
        <dbReference type="SAM" id="MobiDB-lite"/>
    </source>
</evidence>
<dbReference type="Proteomes" id="UP001164746">
    <property type="component" value="Chromosome 4"/>
</dbReference>
<evidence type="ECO:0000313" key="3">
    <source>
        <dbReference type="EMBL" id="WAR02290.1"/>
    </source>
</evidence>
<keyword evidence="1" id="KW-0238">DNA-binding</keyword>
<proteinExistence type="predicted"/>
<reference evidence="3" key="1">
    <citation type="submission" date="2022-11" db="EMBL/GenBank/DDBJ databases">
        <title>Centuries of genome instability and evolution in soft-shell clam transmissible cancer (bioRxiv).</title>
        <authorList>
            <person name="Hart S.F.M."/>
            <person name="Yonemitsu M.A."/>
            <person name="Giersch R.M."/>
            <person name="Beal B.F."/>
            <person name="Arriagada G."/>
            <person name="Davis B.W."/>
            <person name="Ostrander E.A."/>
            <person name="Goff S.P."/>
            <person name="Metzger M.J."/>
        </authorList>
    </citation>
    <scope>NUCLEOTIDE SEQUENCE</scope>
    <source>
        <strain evidence="3">MELC-2E11</strain>
        <tissue evidence="3">Siphon/mantle</tissue>
    </source>
</reference>
<keyword evidence="4" id="KW-1185">Reference proteome</keyword>
<name>A0ABY7E017_MYAAR</name>
<organism evidence="3 4">
    <name type="scientific">Mya arenaria</name>
    <name type="common">Soft-shell clam</name>
    <dbReference type="NCBI Taxonomy" id="6604"/>
    <lineage>
        <taxon>Eukaryota</taxon>
        <taxon>Metazoa</taxon>
        <taxon>Spiralia</taxon>
        <taxon>Lophotrochozoa</taxon>
        <taxon>Mollusca</taxon>
        <taxon>Bivalvia</taxon>
        <taxon>Autobranchia</taxon>
        <taxon>Heteroconchia</taxon>
        <taxon>Euheterodonta</taxon>
        <taxon>Imparidentia</taxon>
        <taxon>Neoheterodontei</taxon>
        <taxon>Myida</taxon>
        <taxon>Myoidea</taxon>
        <taxon>Myidae</taxon>
        <taxon>Mya</taxon>
    </lineage>
</organism>
<evidence type="ECO:0000256" key="1">
    <source>
        <dbReference type="ARBA" id="ARBA00023125"/>
    </source>
</evidence>
<dbReference type="InterPro" id="IPR010998">
    <property type="entry name" value="Integrase_recombinase_N"/>
</dbReference>
<gene>
    <name evidence="3" type="ORF">MAR_008848</name>
</gene>
<evidence type="ECO:0000313" key="4">
    <source>
        <dbReference type="Proteomes" id="UP001164746"/>
    </source>
</evidence>
<feature type="region of interest" description="Disordered" evidence="2">
    <location>
        <begin position="308"/>
        <end position="341"/>
    </location>
</feature>
<dbReference type="EMBL" id="CP111015">
    <property type="protein sequence ID" value="WAR02290.1"/>
    <property type="molecule type" value="Genomic_DNA"/>
</dbReference>
<dbReference type="Gene3D" id="1.10.150.130">
    <property type="match status" value="1"/>
</dbReference>